<dbReference type="PANTHER" id="PTHR43086">
    <property type="entry name" value="VERY-LONG-CHAIN 3-OXOOACYL-COA REDUCTASE"/>
    <property type="match status" value="1"/>
</dbReference>
<dbReference type="GO" id="GO:0035527">
    <property type="term" value="F:3-hydroxypropionate dehydrogenase (NADP+) activity"/>
    <property type="evidence" value="ECO:0007669"/>
    <property type="project" value="UniProtKB-EC"/>
</dbReference>
<evidence type="ECO:0000256" key="9">
    <source>
        <dbReference type="ARBA" id="ARBA00045650"/>
    </source>
</evidence>
<evidence type="ECO:0000256" key="6">
    <source>
        <dbReference type="ARBA" id="ARBA00044065"/>
    </source>
</evidence>
<dbReference type="CDD" id="cd05233">
    <property type="entry name" value="SDR_c"/>
    <property type="match status" value="1"/>
</dbReference>
<gene>
    <name evidence="11" type="ORF">SAMN02745158_01745</name>
</gene>
<evidence type="ECO:0000313" key="12">
    <source>
        <dbReference type="Proteomes" id="UP000184245"/>
    </source>
</evidence>
<evidence type="ECO:0000256" key="4">
    <source>
        <dbReference type="ARBA" id="ARBA00044050"/>
    </source>
</evidence>
<dbReference type="PROSITE" id="PS00061">
    <property type="entry name" value="ADH_SHORT"/>
    <property type="match status" value="1"/>
</dbReference>
<dbReference type="AlphaFoldDB" id="A0A1M4WVB6"/>
<dbReference type="STRING" id="1122155.SAMN02745158_01745"/>
<evidence type="ECO:0000256" key="8">
    <source>
        <dbReference type="ARBA" id="ARBA00044349"/>
    </source>
</evidence>
<dbReference type="InterPro" id="IPR036291">
    <property type="entry name" value="NAD(P)-bd_dom_sf"/>
</dbReference>
<dbReference type="PANTHER" id="PTHR43086:SF3">
    <property type="entry name" value="NADP-DEPENDENT 3-HYDROXY ACID DEHYDROGENASE YDFG"/>
    <property type="match status" value="1"/>
</dbReference>
<dbReference type="Proteomes" id="UP000184245">
    <property type="component" value="Unassembled WGS sequence"/>
</dbReference>
<evidence type="ECO:0000256" key="3">
    <source>
        <dbReference type="ARBA" id="ARBA00043812"/>
    </source>
</evidence>
<comment type="catalytic activity">
    <reaction evidence="10">
        <text>3-hydroxypropanoate + NADP(+) = 3-oxopropanoate + NADPH + H(+)</text>
        <dbReference type="Rhea" id="RHEA:26438"/>
        <dbReference type="ChEBI" id="CHEBI:15378"/>
        <dbReference type="ChEBI" id="CHEBI:16510"/>
        <dbReference type="ChEBI" id="CHEBI:33190"/>
        <dbReference type="ChEBI" id="CHEBI:57783"/>
        <dbReference type="ChEBI" id="CHEBI:58349"/>
        <dbReference type="EC" id="1.1.1.298"/>
    </reaction>
</comment>
<evidence type="ECO:0000313" key="11">
    <source>
        <dbReference type="EMBL" id="SHE85184.1"/>
    </source>
</evidence>
<name>A0A1M4WVB6_9CLOT</name>
<sequence length="251" mass="27540">MQIAIVTGASSGIGKEFVRQLSYCYPWLDEIWVIARREENLKQLQKRIDAKLRILPLDLRKDSSFFTIQKLLKTEKPHVKVLVNAAGFGKIGKVSECTTNTIQGMITLNCTALTKMTTLCLPYCGKRSHVIQIASAAAFVPQPGLAVYAATKSYVLSLSRALRREVKQEGITVTTVCPGPVDTEFFQKAGGSLSFAKKVCMAKADQVVHKAILDAAGGKELSVYGIPMNAVYVLCRIIPHRVLLAVMNLIL</sequence>
<evidence type="ECO:0000256" key="1">
    <source>
        <dbReference type="ARBA" id="ARBA00006484"/>
    </source>
</evidence>
<dbReference type="EMBL" id="FQVI01000007">
    <property type="protein sequence ID" value="SHE85184.1"/>
    <property type="molecule type" value="Genomic_DNA"/>
</dbReference>
<comment type="similarity">
    <text evidence="1">Belongs to the short-chain dehydrogenases/reductases (SDR) family.</text>
</comment>
<proteinExistence type="inferred from homology"/>
<dbReference type="InterPro" id="IPR020904">
    <property type="entry name" value="Sc_DH/Rdtase_CS"/>
</dbReference>
<comment type="catalytic activity">
    <reaction evidence="3">
        <text>L-allo-threonine + NADP(+) = aminoacetone + CO2 + NADPH</text>
        <dbReference type="Rhea" id="RHEA:43524"/>
        <dbReference type="ChEBI" id="CHEBI:16526"/>
        <dbReference type="ChEBI" id="CHEBI:57783"/>
        <dbReference type="ChEBI" id="CHEBI:58320"/>
        <dbReference type="ChEBI" id="CHEBI:58349"/>
        <dbReference type="ChEBI" id="CHEBI:58585"/>
        <dbReference type="EC" id="1.1.1.381"/>
    </reaction>
</comment>
<dbReference type="PIRSF" id="PIRSF000126">
    <property type="entry name" value="11-beta-HSD1"/>
    <property type="match status" value="1"/>
</dbReference>
<dbReference type="EC" id="1.1.1.381" evidence="5"/>
<evidence type="ECO:0000256" key="5">
    <source>
        <dbReference type="ARBA" id="ARBA00044059"/>
    </source>
</evidence>
<keyword evidence="12" id="KW-1185">Reference proteome</keyword>
<dbReference type="Gene3D" id="3.40.50.720">
    <property type="entry name" value="NAD(P)-binding Rossmann-like Domain"/>
    <property type="match status" value="1"/>
</dbReference>
<dbReference type="Pfam" id="PF00106">
    <property type="entry name" value="adh_short"/>
    <property type="match status" value="1"/>
</dbReference>
<organism evidence="11 12">
    <name type="scientific">Lactonifactor longoviformis DSM 17459</name>
    <dbReference type="NCBI Taxonomy" id="1122155"/>
    <lineage>
        <taxon>Bacteria</taxon>
        <taxon>Bacillati</taxon>
        <taxon>Bacillota</taxon>
        <taxon>Clostridia</taxon>
        <taxon>Eubacteriales</taxon>
        <taxon>Clostridiaceae</taxon>
        <taxon>Lactonifactor</taxon>
    </lineage>
</organism>
<dbReference type="InterPro" id="IPR002347">
    <property type="entry name" value="SDR_fam"/>
</dbReference>
<dbReference type="PRINTS" id="PR00081">
    <property type="entry name" value="GDHRDH"/>
</dbReference>
<dbReference type="OrthoDB" id="9808814at2"/>
<comment type="function">
    <text evidence="9">NADP-dependent dehydrogenase with broad substrate specificity acting on 3-hydroxy acids. Catalyzes the NADP-dependent oxidation of L-allo-threonine to L-2-amino-3-keto-butyrate, which is spontaneously decarboxylated into aminoacetone. Also acts on D-threonine, L-serine, D-serine, D-3-hydroxyisobutyrate, L-3-hydroxyisobutyrate, D-glycerate and L-glycerate. Able to catalyze the reduction of the malonic semialdehyde to 3-hydroxypropionic acid. YdfG is apparently supplementing RutE, the presumed malonic semialdehyde reductase involved in pyrimidine degradation since both are able to detoxify malonic semialdehyde.</text>
</comment>
<evidence type="ECO:0000256" key="10">
    <source>
        <dbReference type="ARBA" id="ARBA00047274"/>
    </source>
</evidence>
<dbReference type="SUPFAM" id="SSF51735">
    <property type="entry name" value="NAD(P)-binding Rossmann-fold domains"/>
    <property type="match status" value="1"/>
</dbReference>
<keyword evidence="2" id="KW-0560">Oxidoreductase</keyword>
<accession>A0A1M4WVB6</accession>
<evidence type="ECO:0000256" key="7">
    <source>
        <dbReference type="ARBA" id="ARBA00044271"/>
    </source>
</evidence>
<protein>
    <recommendedName>
        <fullName evidence="6">NADP-dependent 3-hydroxy acid dehydrogenase YdfG</fullName>
        <ecNumber evidence="4">1.1.1.298</ecNumber>
        <ecNumber evidence="5">1.1.1.381</ecNumber>
    </recommendedName>
    <alternativeName>
        <fullName evidence="8">L-allo-threonine dehydrogenase</fullName>
    </alternativeName>
    <alternativeName>
        <fullName evidence="7">Malonic semialdehyde reductase</fullName>
    </alternativeName>
</protein>
<evidence type="ECO:0000256" key="2">
    <source>
        <dbReference type="ARBA" id="ARBA00023002"/>
    </source>
</evidence>
<dbReference type="EC" id="1.1.1.298" evidence="4"/>
<reference evidence="11 12" key="1">
    <citation type="submission" date="2016-11" db="EMBL/GenBank/DDBJ databases">
        <authorList>
            <person name="Jaros S."/>
            <person name="Januszkiewicz K."/>
            <person name="Wedrychowicz H."/>
        </authorList>
    </citation>
    <scope>NUCLEOTIDE SEQUENCE [LARGE SCALE GENOMIC DNA]</scope>
    <source>
        <strain evidence="11 12">DSM 17459</strain>
    </source>
</reference>